<organism evidence="2 3">
    <name type="scientific">Plakobranchus ocellatus</name>
    <dbReference type="NCBI Taxonomy" id="259542"/>
    <lineage>
        <taxon>Eukaryota</taxon>
        <taxon>Metazoa</taxon>
        <taxon>Spiralia</taxon>
        <taxon>Lophotrochozoa</taxon>
        <taxon>Mollusca</taxon>
        <taxon>Gastropoda</taxon>
        <taxon>Heterobranchia</taxon>
        <taxon>Euthyneura</taxon>
        <taxon>Panpulmonata</taxon>
        <taxon>Sacoglossa</taxon>
        <taxon>Placobranchoidea</taxon>
        <taxon>Plakobranchidae</taxon>
        <taxon>Plakobranchus</taxon>
    </lineage>
</organism>
<feature type="region of interest" description="Disordered" evidence="1">
    <location>
        <begin position="296"/>
        <end position="353"/>
    </location>
</feature>
<evidence type="ECO:0000256" key="1">
    <source>
        <dbReference type="SAM" id="MobiDB-lite"/>
    </source>
</evidence>
<protein>
    <submittedName>
        <fullName evidence="2">Uncharacterized protein</fullName>
    </submittedName>
</protein>
<feature type="compositionally biased region" description="Polar residues" evidence="1">
    <location>
        <begin position="1"/>
        <end position="17"/>
    </location>
</feature>
<feature type="region of interest" description="Disordered" evidence="1">
    <location>
        <begin position="95"/>
        <end position="130"/>
    </location>
</feature>
<dbReference type="EMBL" id="BLXT01002928">
    <property type="protein sequence ID" value="GFN98953.1"/>
    <property type="molecule type" value="Genomic_DNA"/>
</dbReference>
<evidence type="ECO:0000313" key="3">
    <source>
        <dbReference type="Proteomes" id="UP000735302"/>
    </source>
</evidence>
<comment type="caution">
    <text evidence="2">The sequence shown here is derived from an EMBL/GenBank/DDBJ whole genome shotgun (WGS) entry which is preliminary data.</text>
</comment>
<feature type="compositionally biased region" description="Acidic residues" evidence="1">
    <location>
        <begin position="311"/>
        <end position="328"/>
    </location>
</feature>
<proteinExistence type="predicted"/>
<accession>A0AAV3ZUD5</accession>
<dbReference type="Proteomes" id="UP000735302">
    <property type="component" value="Unassembled WGS sequence"/>
</dbReference>
<feature type="region of interest" description="Disordered" evidence="1">
    <location>
        <begin position="1"/>
        <end position="24"/>
    </location>
</feature>
<keyword evidence="3" id="KW-1185">Reference proteome</keyword>
<sequence>MSQSFDSLHSSTENSHGFSHPSRDKFLETPHTTSCVSSVYQHSCTGSSERAEFSLHFDGGNDSSREISTASTDSFFVTPRTTSCMISHEVSHNSLTTSRESLEPSLISNDRTNSSHTFNTRDSSHGSSESAFNTESLNLFFKDDTGSSKTDFNNESLHLVFKHDTGSSKSAINTESLNLVFKDDTVSSKSAISTESLHLVFKDDTRSSKSAINTESLNLVFKDDTGSSKSAINTESLNLVFKDDTGSSKSAINTKSWNLVFKDDTSSEPYNKDTTLKFFSKRKECEKTVAKPAKLKRNSVKRLKPSPPPVDTDDNAVDFDISIPEEDTDKSAHNDYPLSPDLFSDSEQNGQSVSVAAEERHDFVNLVDTISTDSVDLGSNMIERIFGGEYSNNL</sequence>
<gene>
    <name evidence="2" type="ORF">PoB_002545900</name>
</gene>
<feature type="compositionally biased region" description="Polar residues" evidence="1">
    <location>
        <begin position="106"/>
        <end position="130"/>
    </location>
</feature>
<evidence type="ECO:0000313" key="2">
    <source>
        <dbReference type="EMBL" id="GFN98953.1"/>
    </source>
</evidence>
<reference evidence="2 3" key="1">
    <citation type="journal article" date="2021" name="Elife">
        <title>Chloroplast acquisition without the gene transfer in kleptoplastic sea slugs, Plakobranchus ocellatus.</title>
        <authorList>
            <person name="Maeda T."/>
            <person name="Takahashi S."/>
            <person name="Yoshida T."/>
            <person name="Shimamura S."/>
            <person name="Takaki Y."/>
            <person name="Nagai Y."/>
            <person name="Toyoda A."/>
            <person name="Suzuki Y."/>
            <person name="Arimoto A."/>
            <person name="Ishii H."/>
            <person name="Satoh N."/>
            <person name="Nishiyama T."/>
            <person name="Hasebe M."/>
            <person name="Maruyama T."/>
            <person name="Minagawa J."/>
            <person name="Obokata J."/>
            <person name="Shigenobu S."/>
        </authorList>
    </citation>
    <scope>NUCLEOTIDE SEQUENCE [LARGE SCALE GENOMIC DNA]</scope>
</reference>
<dbReference type="AlphaFoldDB" id="A0AAV3ZUD5"/>
<name>A0AAV3ZUD5_9GAST</name>